<dbReference type="EMBL" id="CP063205">
    <property type="protein sequence ID" value="QOS12738.1"/>
    <property type="molecule type" value="Genomic_DNA"/>
</dbReference>
<dbReference type="PANTHER" id="PTHR43108:SF15">
    <property type="entry name" value="SULFATASE"/>
    <property type="match status" value="1"/>
</dbReference>
<protein>
    <submittedName>
        <fullName evidence="2">AlkP-core domain protein</fullName>
    </submittedName>
</protein>
<dbReference type="GeneID" id="59460266"/>
<dbReference type="Pfam" id="PF00884">
    <property type="entry name" value="Sulfatase"/>
    <property type="match status" value="1"/>
</dbReference>
<dbReference type="Proteomes" id="UP000663064">
    <property type="component" value="Chromosome"/>
</dbReference>
<gene>
    <name evidence="2" type="ORF">HfgLR_13050</name>
</gene>
<dbReference type="AlphaFoldDB" id="A0A871BI66"/>
<accession>A0A871BI66</accession>
<dbReference type="RefSeq" id="WP_193492600.1">
    <property type="nucleotide sequence ID" value="NZ_CP063205.1"/>
</dbReference>
<dbReference type="InterPro" id="IPR000917">
    <property type="entry name" value="Sulfatase_N"/>
</dbReference>
<sequence>MESGHSFDNVLLFVSDSLRYDAVQRSLEQGVVKTIAAGTWSPPSFASIITGQPGPVHSVNSFDHKLRDDLPTIFDMAENVSFVNQGKQLGQVLGTETKVDEVSLEKIEPPFLYMERCLIPHAPYNHAEDDYIGSVRDYCISSKGNIQQDYYGGSSSSINKFKKRIKTLADRGLLDNTLVILTSDHGEILGEHGLFGHGSTTTPELVYVPTYIHNNCVDTPKDGITHIDLFPTIANIFDYELPGEYLGLDILQNNIPSDRLVFTQSKFGESSIWDCDGGYVFNDNSIIFSFGWWVHHLVRSPYAILNREHPVELFHTSMKAAIGESHVWGNPNFGDEAAKEYHEMIVEKSEPVTMRELDATSEDQLRDLGYI</sequence>
<feature type="domain" description="Sulfatase N-terminal" evidence="1">
    <location>
        <begin position="109"/>
        <end position="238"/>
    </location>
</feature>
<dbReference type="InterPro" id="IPR017850">
    <property type="entry name" value="Alkaline_phosphatase_core_sf"/>
</dbReference>
<reference evidence="2" key="1">
    <citation type="journal article" date="2021" name="Front. Microbiol.">
        <title>Cellular and Genomic Properties of Haloferax gibbonsii LR2-5, the Host of Euryarchaeal Virus HFTV1.</title>
        <authorList>
            <person name="Tittes C."/>
            <person name="Schwarzer S."/>
            <person name="Pfeiffer F."/>
            <person name="Dyall-Smith M."/>
            <person name="Rodriguez-Franco M."/>
            <person name="Oksanen H.M."/>
            <person name="Quax T.E.F."/>
        </authorList>
    </citation>
    <scope>NUCLEOTIDE SEQUENCE</scope>
    <source>
        <strain evidence="2">LR2-5</strain>
    </source>
</reference>
<dbReference type="SUPFAM" id="SSF53649">
    <property type="entry name" value="Alkaline phosphatase-like"/>
    <property type="match status" value="1"/>
</dbReference>
<evidence type="ECO:0000313" key="3">
    <source>
        <dbReference type="Proteomes" id="UP000663064"/>
    </source>
</evidence>
<dbReference type="PANTHER" id="PTHR43108">
    <property type="entry name" value="N-ACETYLGLUCOSAMINE-6-SULFATASE FAMILY MEMBER"/>
    <property type="match status" value="1"/>
</dbReference>
<name>A0A871BI66_HALGI</name>
<evidence type="ECO:0000259" key="1">
    <source>
        <dbReference type="Pfam" id="PF00884"/>
    </source>
</evidence>
<evidence type="ECO:0000313" key="2">
    <source>
        <dbReference type="EMBL" id="QOS12738.1"/>
    </source>
</evidence>
<proteinExistence type="predicted"/>
<dbReference type="Gene3D" id="3.40.720.10">
    <property type="entry name" value="Alkaline Phosphatase, subunit A"/>
    <property type="match status" value="2"/>
</dbReference>
<organism evidence="2 3">
    <name type="scientific">Haloferax gibbonsii</name>
    <dbReference type="NCBI Taxonomy" id="35746"/>
    <lineage>
        <taxon>Archaea</taxon>
        <taxon>Methanobacteriati</taxon>
        <taxon>Methanobacteriota</taxon>
        <taxon>Stenosarchaea group</taxon>
        <taxon>Halobacteria</taxon>
        <taxon>Halobacteriales</taxon>
        <taxon>Haloferacaceae</taxon>
        <taxon>Haloferax</taxon>
    </lineage>
</organism>